<reference evidence="1 2" key="1">
    <citation type="journal article" date="2010" name="Stand. Genomic Sci.">
        <title>Complete genome sequence of Arcobacter nitrofigilis type strain (CI).</title>
        <authorList>
            <person name="Pati A."/>
            <person name="Gronow S."/>
            <person name="Lapidus A."/>
            <person name="Copeland A."/>
            <person name="Glavina Del Rio T."/>
            <person name="Nolan M."/>
            <person name="Lucas S."/>
            <person name="Tice H."/>
            <person name="Cheng J.F."/>
            <person name="Han C."/>
            <person name="Chertkov O."/>
            <person name="Bruce D."/>
            <person name="Tapia R."/>
            <person name="Goodwin L."/>
            <person name="Pitluck S."/>
            <person name="Liolios K."/>
            <person name="Ivanova N."/>
            <person name="Mavromatis K."/>
            <person name="Chen A."/>
            <person name="Palaniappan K."/>
            <person name="Land M."/>
            <person name="Hauser L."/>
            <person name="Chang Y.J."/>
            <person name="Jeffries C.D."/>
            <person name="Detter J.C."/>
            <person name="Rohde M."/>
            <person name="Goker M."/>
            <person name="Bristow J."/>
            <person name="Eisen J.A."/>
            <person name="Markowitz V."/>
            <person name="Hugenholtz P."/>
            <person name="Klenk H.P."/>
            <person name="Kyrpides N.C."/>
        </authorList>
    </citation>
    <scope>NUCLEOTIDE SEQUENCE [LARGE SCALE GENOMIC DNA]</scope>
    <source>
        <strain evidence="2">ATCC 33309 / DSM 7299 / CCUG 15893 / LMG 7604 / NCTC 12251 / CI</strain>
    </source>
</reference>
<dbReference type="eggNOG" id="ENOG5032S70">
    <property type="taxonomic scope" value="Bacteria"/>
</dbReference>
<dbReference type="HOGENOM" id="CLU_137390_4_1_7"/>
<dbReference type="Proteomes" id="UP000000939">
    <property type="component" value="Chromosome"/>
</dbReference>
<dbReference type="EMBL" id="CP001999">
    <property type="protein sequence ID" value="ADG93577.1"/>
    <property type="molecule type" value="Genomic_DNA"/>
</dbReference>
<dbReference type="Gene3D" id="3.40.50.10600">
    <property type="entry name" value="SpoIIaa-like domains"/>
    <property type="match status" value="1"/>
</dbReference>
<dbReference type="STRING" id="572480.Arnit_1923"/>
<dbReference type="KEGG" id="ant:Arnit_1923"/>
<dbReference type="AlphaFoldDB" id="D5V1Z3"/>
<protein>
    <recommendedName>
        <fullName evidence="3">STAS/SEC14 domain-containing protein</fullName>
    </recommendedName>
</protein>
<evidence type="ECO:0000313" key="2">
    <source>
        <dbReference type="Proteomes" id="UP000000939"/>
    </source>
</evidence>
<dbReference type="Pfam" id="PF11964">
    <property type="entry name" value="SpoIIAA-like"/>
    <property type="match status" value="1"/>
</dbReference>
<keyword evidence="2" id="KW-1185">Reference proteome</keyword>
<dbReference type="OrthoDB" id="9811577at2"/>
<gene>
    <name evidence="1" type="ordered locus">Arnit_1923</name>
</gene>
<proteinExistence type="predicted"/>
<accession>D5V1Z3</accession>
<evidence type="ECO:0000313" key="1">
    <source>
        <dbReference type="EMBL" id="ADG93577.1"/>
    </source>
</evidence>
<organism evidence="1 2">
    <name type="scientific">Arcobacter nitrofigilis (strain ATCC 33309 / DSM 7299 / CCUG 15893 / LMG 7604 / NCTC 12251 / CI)</name>
    <name type="common">Campylobacter nitrofigilis</name>
    <dbReference type="NCBI Taxonomy" id="572480"/>
    <lineage>
        <taxon>Bacteria</taxon>
        <taxon>Pseudomonadati</taxon>
        <taxon>Campylobacterota</taxon>
        <taxon>Epsilonproteobacteria</taxon>
        <taxon>Campylobacterales</taxon>
        <taxon>Arcobacteraceae</taxon>
        <taxon>Arcobacter</taxon>
    </lineage>
</organism>
<dbReference type="RefSeq" id="WP_013135722.1">
    <property type="nucleotide sequence ID" value="NC_014166.1"/>
</dbReference>
<dbReference type="InterPro" id="IPR021866">
    <property type="entry name" value="SpoIIAA-like"/>
</dbReference>
<dbReference type="SUPFAM" id="SSF52091">
    <property type="entry name" value="SpoIIaa-like"/>
    <property type="match status" value="1"/>
</dbReference>
<dbReference type="InterPro" id="IPR036513">
    <property type="entry name" value="STAS_dom_sf"/>
</dbReference>
<dbReference type="InterPro" id="IPR038396">
    <property type="entry name" value="SpoIIAA-like_sf"/>
</dbReference>
<evidence type="ECO:0008006" key="3">
    <source>
        <dbReference type="Google" id="ProtNLM"/>
    </source>
</evidence>
<sequence length="126" mass="14244">MKTKKHELTVGIQKVDSSILLTIKAVGTLTHEDYETITPLIDSALEGVTNPKIRAICDCTELEGWELKAAWDDLKIGLKHGNQFEKIAIITGKSWIKIGSKITSWFIQGEVKNFENELEAFEWLNE</sequence>
<name>D5V1Z3_ARCNC</name>